<protein>
    <recommendedName>
        <fullName evidence="2">Fe/B12 periplasmic-binding domain-containing protein</fullName>
    </recommendedName>
</protein>
<feature type="domain" description="Fe/B12 periplasmic-binding" evidence="2">
    <location>
        <begin position="72"/>
        <end position="338"/>
    </location>
</feature>
<dbReference type="Gene3D" id="3.40.50.1980">
    <property type="entry name" value="Nitrogenase molybdenum iron protein domain"/>
    <property type="match status" value="2"/>
</dbReference>
<comment type="caution">
    <text evidence="3">The sequence shown here is derived from an EMBL/GenBank/DDBJ whole genome shotgun (WGS) entry which is preliminary data.</text>
</comment>
<dbReference type="PROSITE" id="PS51318">
    <property type="entry name" value="TAT"/>
    <property type="match status" value="1"/>
</dbReference>
<dbReference type="Proteomes" id="UP000216533">
    <property type="component" value="Unassembled WGS sequence"/>
</dbReference>
<evidence type="ECO:0000313" key="3">
    <source>
        <dbReference type="EMBL" id="OYN85314.1"/>
    </source>
</evidence>
<reference evidence="3 4" key="1">
    <citation type="submission" date="2017-07" db="EMBL/GenBank/DDBJ databases">
        <title>Draft whole genome sequences of clinical Proprionibacteriaceae strains.</title>
        <authorList>
            <person name="Bernier A.-M."/>
            <person name="Bernard K."/>
            <person name="Domingo M.-C."/>
        </authorList>
    </citation>
    <scope>NUCLEOTIDE SEQUENCE [LARGE SCALE GENOMIC DNA]</scope>
    <source>
        <strain evidence="3 4">NML 160184</strain>
    </source>
</reference>
<dbReference type="EMBL" id="NMVI01000025">
    <property type="protein sequence ID" value="OYN85314.1"/>
    <property type="molecule type" value="Genomic_DNA"/>
</dbReference>
<comment type="similarity">
    <text evidence="1">Belongs to the bacterial solute-binding protein 8 family.</text>
</comment>
<organism evidence="3 4">
    <name type="scientific">Parenemella sanctibonifatiensis</name>
    <dbReference type="NCBI Taxonomy" id="2016505"/>
    <lineage>
        <taxon>Bacteria</taxon>
        <taxon>Bacillati</taxon>
        <taxon>Actinomycetota</taxon>
        <taxon>Actinomycetes</taxon>
        <taxon>Propionibacteriales</taxon>
        <taxon>Propionibacteriaceae</taxon>
        <taxon>Parenemella</taxon>
    </lineage>
</organism>
<evidence type="ECO:0000259" key="2">
    <source>
        <dbReference type="PROSITE" id="PS50983"/>
    </source>
</evidence>
<proteinExistence type="inferred from homology"/>
<dbReference type="RefSeq" id="WP_094451419.1">
    <property type="nucleotide sequence ID" value="NZ_NMVI01000025.1"/>
</dbReference>
<evidence type="ECO:0000313" key="4">
    <source>
        <dbReference type="Proteomes" id="UP000216533"/>
    </source>
</evidence>
<dbReference type="PROSITE" id="PS50983">
    <property type="entry name" value="FE_B12_PBP"/>
    <property type="match status" value="1"/>
</dbReference>
<dbReference type="InterPro" id="IPR006311">
    <property type="entry name" value="TAT_signal"/>
</dbReference>
<dbReference type="InterPro" id="IPR050902">
    <property type="entry name" value="ABC_Transporter_SBP"/>
</dbReference>
<dbReference type="PANTHER" id="PTHR30535">
    <property type="entry name" value="VITAMIN B12-BINDING PROTEIN"/>
    <property type="match status" value="1"/>
</dbReference>
<sequence length="338" mass="34998">MSDPGLSRRTVFSRRRVLWLASGAGALALTGCTSAPVEDADAAGDPALAGGGYPRTIATEDGPVTLSEPVQAVAALSPDVADVMLALVGPERMVAVPETTTKPQHSLHADLAGQVPHVVATQGVGDPEQILGYGPDLVMLTTRHDREADARAQLAQAGVPLLSITNDWDSPEVFAANVTLIGEVLGAEAEAAALVEDHRSRWQAVLAEVPDQPAEQRPVVGMIRTLGQNLWLTGPGTIGHTAIIAAGARPLVEELGLDSGVRMEVEHLVNADPDGLVLVDTTGRGRDQYAEMLASPGIAELSAVRADHIAVVTSGELASGTGGIEAFETIAAAVKGWK</sequence>
<dbReference type="InterPro" id="IPR002491">
    <property type="entry name" value="ABC_transptr_periplasmic_BD"/>
</dbReference>
<accession>A0A255E197</accession>
<dbReference type="Pfam" id="PF01497">
    <property type="entry name" value="Peripla_BP_2"/>
    <property type="match status" value="1"/>
</dbReference>
<dbReference type="PANTHER" id="PTHR30535:SF34">
    <property type="entry name" value="MOLYBDATE-BINDING PROTEIN MOLA"/>
    <property type="match status" value="1"/>
</dbReference>
<name>A0A255E197_9ACTN</name>
<dbReference type="SUPFAM" id="SSF53807">
    <property type="entry name" value="Helical backbone' metal receptor"/>
    <property type="match status" value="1"/>
</dbReference>
<gene>
    <name evidence="3" type="ORF">CGZ92_10960</name>
</gene>
<dbReference type="AlphaFoldDB" id="A0A255E197"/>
<evidence type="ECO:0000256" key="1">
    <source>
        <dbReference type="ARBA" id="ARBA00008814"/>
    </source>
</evidence>